<evidence type="ECO:0008006" key="3">
    <source>
        <dbReference type="Google" id="ProtNLM"/>
    </source>
</evidence>
<dbReference type="EMBL" id="CP099468">
    <property type="protein sequence ID" value="USQ83824.1"/>
    <property type="molecule type" value="Genomic_DNA"/>
</dbReference>
<organism evidence="1 2">
    <name type="scientific">Streptomyces phaeoluteigriseus</name>
    <dbReference type="NCBI Taxonomy" id="114686"/>
    <lineage>
        <taxon>Bacteria</taxon>
        <taxon>Bacillati</taxon>
        <taxon>Actinomycetota</taxon>
        <taxon>Actinomycetes</taxon>
        <taxon>Kitasatosporales</taxon>
        <taxon>Streptomycetaceae</taxon>
        <taxon>Streptomyces</taxon>
        <taxon>Streptomyces aurantiacus group</taxon>
    </lineage>
</organism>
<evidence type="ECO:0000313" key="2">
    <source>
        <dbReference type="Proteomes" id="UP001056374"/>
    </source>
</evidence>
<gene>
    <name evidence="1" type="ORF">NFX46_08475</name>
</gene>
<evidence type="ECO:0000313" key="1">
    <source>
        <dbReference type="EMBL" id="USQ83824.1"/>
    </source>
</evidence>
<name>A0ABY4Z4Z8_9ACTN</name>
<reference evidence="1" key="1">
    <citation type="submission" date="2022-06" db="EMBL/GenBank/DDBJ databases">
        <title>Complete genome sequence of soil microorganisms Streptomyces sp. Qhu-M197 isolated from Alpine meadows habitats on the Tibetan Plateau.</title>
        <authorList>
            <person name="Zhang B."/>
            <person name="Xiang X."/>
            <person name="Fan J."/>
        </authorList>
    </citation>
    <scope>NUCLEOTIDE SEQUENCE</scope>
    <source>
        <strain evidence="1">Qhu-M197</strain>
    </source>
</reference>
<sequence length="184" mass="20048">MNAHQTDSEKPIRFFAAALISLFLLLTGCANEEQKRDYVIPRTLCGMAVDSDALASFLPAGHKVTVKDSPYPGTKGCQVIVDRILIVTALQMWADEGQTAASVAAGQSFGTLDRSAEEGRYQYSGYEAYGKTQGCVDKKYKQELYVMIEASNAKLRDPDAMKRLIASFTKSVEKSVECTSGAGR</sequence>
<protein>
    <recommendedName>
        <fullName evidence="3">DUF3558 domain-containing protein</fullName>
    </recommendedName>
</protein>
<dbReference type="Proteomes" id="UP001056374">
    <property type="component" value="Chromosome"/>
</dbReference>
<keyword evidence="2" id="KW-1185">Reference proteome</keyword>
<accession>A0ABY4Z4Z8</accession>
<dbReference type="RefSeq" id="WP_252547272.1">
    <property type="nucleotide sequence ID" value="NZ_CP099468.1"/>
</dbReference>
<proteinExistence type="predicted"/>